<keyword evidence="6 13" id="KW-0347">Helicase</keyword>
<gene>
    <name evidence="15" type="primary">dnaB</name>
    <name evidence="15" type="ORF">ENV82_01085</name>
</gene>
<dbReference type="EMBL" id="DTHV01000031">
    <property type="protein sequence ID" value="HGW60022.1"/>
    <property type="molecule type" value="Genomic_DNA"/>
</dbReference>
<sequence length="439" mass="49545">MADNEIKRLPPQSLEAEQSVLGAILIDESAILKVLELLRPEDFYRPEHREIMKAIFALTTENVPIDMVSVIDKLKSEGKLDAVGGATYIAQITASVPNAANVEYYAKIVKTKALLRELISAGAEISELGFNESMDVDEILNIAEQKIFNISQRKTQSFFVKVKEFLKEHFEEIENRYKRKVGISGISSGFTSLDKLTSGFQNSDLIIIAARPSIGKTSLALNITTHIAIKEEMPVGFFSLEMSKEQLVERMLSAQAKVDMMRIKTGFLRDEDWPKLTEAYSALSEAPIFIDDSPDLTLNDIRTKSRRLKIEGHAAIIFVDYLQLIRSEQKIENRVLEISQITRGLKNLARELDIPIVVLSQLSRAVEKREDKKPMLSDLRESGSIEQDADVVIFLHVPDEERRDEIELIVAKQRNGPQGSVHMQFFPEYTKFGETAEGM</sequence>
<dbReference type="Pfam" id="PF03796">
    <property type="entry name" value="DnaB_C"/>
    <property type="match status" value="1"/>
</dbReference>
<dbReference type="InterPro" id="IPR027417">
    <property type="entry name" value="P-loop_NTPase"/>
</dbReference>
<comment type="similarity">
    <text evidence="1 13">Belongs to the helicase family. DnaB subfamily.</text>
</comment>
<dbReference type="SUPFAM" id="SSF52540">
    <property type="entry name" value="P-loop containing nucleoside triphosphate hydrolases"/>
    <property type="match status" value="1"/>
</dbReference>
<dbReference type="GO" id="GO:0005524">
    <property type="term" value="F:ATP binding"/>
    <property type="evidence" value="ECO:0007669"/>
    <property type="project" value="UniProtKB-UniRule"/>
</dbReference>
<dbReference type="GO" id="GO:1990077">
    <property type="term" value="C:primosome complex"/>
    <property type="evidence" value="ECO:0007669"/>
    <property type="project" value="UniProtKB-UniRule"/>
</dbReference>
<dbReference type="EC" id="5.6.2.3" evidence="12 13"/>
<evidence type="ECO:0000256" key="10">
    <source>
        <dbReference type="ARBA" id="ARBA00044932"/>
    </source>
</evidence>
<dbReference type="InterPro" id="IPR007692">
    <property type="entry name" value="DNA_helicase_DnaB"/>
</dbReference>
<keyword evidence="4 13" id="KW-0547">Nucleotide-binding</keyword>
<dbReference type="PANTHER" id="PTHR30153:SF2">
    <property type="entry name" value="REPLICATIVE DNA HELICASE"/>
    <property type="match status" value="1"/>
</dbReference>
<comment type="function">
    <text evidence="10 13">The main replicative DNA helicase, it participates in initiation and elongation during chromosome replication. Travels ahead of the DNA replisome, separating dsDNA into templates for DNA synthesis. A processive ATP-dependent 5'-3' DNA helicase it has DNA-dependent ATPase activity.</text>
</comment>
<keyword evidence="8 13" id="KW-0238">DNA-binding</keyword>
<evidence type="ECO:0000256" key="11">
    <source>
        <dbReference type="ARBA" id="ARBA00048954"/>
    </source>
</evidence>
<evidence type="ECO:0000256" key="8">
    <source>
        <dbReference type="ARBA" id="ARBA00023125"/>
    </source>
</evidence>
<dbReference type="AlphaFoldDB" id="A0A7C4Y540"/>
<dbReference type="InterPro" id="IPR007693">
    <property type="entry name" value="DNA_helicase_DnaB-like_N"/>
</dbReference>
<dbReference type="GO" id="GO:0016787">
    <property type="term" value="F:hydrolase activity"/>
    <property type="evidence" value="ECO:0007669"/>
    <property type="project" value="UniProtKB-KW"/>
</dbReference>
<evidence type="ECO:0000256" key="9">
    <source>
        <dbReference type="ARBA" id="ARBA00023235"/>
    </source>
</evidence>
<dbReference type="Pfam" id="PF00772">
    <property type="entry name" value="DnaB"/>
    <property type="match status" value="1"/>
</dbReference>
<dbReference type="NCBIfam" id="NF004384">
    <property type="entry name" value="PRK05748.1"/>
    <property type="match status" value="1"/>
</dbReference>
<dbReference type="CDD" id="cd00984">
    <property type="entry name" value="DnaB_C"/>
    <property type="match status" value="1"/>
</dbReference>
<accession>A0A7C4Y540</accession>
<feature type="domain" description="SF4 helicase" evidence="14">
    <location>
        <begin position="179"/>
        <end position="439"/>
    </location>
</feature>
<keyword evidence="7 13" id="KW-0067">ATP-binding</keyword>
<organism evidence="15">
    <name type="scientific">Caldisericum exile</name>
    <dbReference type="NCBI Taxonomy" id="693075"/>
    <lineage>
        <taxon>Bacteria</taxon>
        <taxon>Pseudomonadati</taxon>
        <taxon>Caldisericota/Cryosericota group</taxon>
        <taxon>Caldisericota</taxon>
        <taxon>Caldisericia</taxon>
        <taxon>Caldisericales</taxon>
        <taxon>Caldisericaceae</taxon>
        <taxon>Caldisericum</taxon>
    </lineage>
</organism>
<evidence type="ECO:0000256" key="12">
    <source>
        <dbReference type="NCBIfam" id="TIGR00665"/>
    </source>
</evidence>
<dbReference type="GO" id="GO:0006269">
    <property type="term" value="P:DNA replication, synthesis of primer"/>
    <property type="evidence" value="ECO:0007669"/>
    <property type="project" value="UniProtKB-UniRule"/>
</dbReference>
<evidence type="ECO:0000256" key="7">
    <source>
        <dbReference type="ARBA" id="ARBA00022840"/>
    </source>
</evidence>
<dbReference type="FunFam" id="3.40.50.300:FF:001761">
    <property type="entry name" value="Replicative DNA helicase"/>
    <property type="match status" value="1"/>
</dbReference>
<evidence type="ECO:0000256" key="2">
    <source>
        <dbReference type="ARBA" id="ARBA00022515"/>
    </source>
</evidence>
<evidence type="ECO:0000313" key="15">
    <source>
        <dbReference type="EMBL" id="HGW60022.1"/>
    </source>
</evidence>
<evidence type="ECO:0000256" key="6">
    <source>
        <dbReference type="ARBA" id="ARBA00022806"/>
    </source>
</evidence>
<reference evidence="15" key="1">
    <citation type="journal article" date="2020" name="mSystems">
        <title>Genome- and Community-Level Interaction Insights into Carbon Utilization and Element Cycling Functions of Hydrothermarchaeota in Hydrothermal Sediment.</title>
        <authorList>
            <person name="Zhou Z."/>
            <person name="Liu Y."/>
            <person name="Xu W."/>
            <person name="Pan J."/>
            <person name="Luo Z.H."/>
            <person name="Li M."/>
        </authorList>
    </citation>
    <scope>NUCLEOTIDE SEQUENCE [LARGE SCALE GENOMIC DNA]</scope>
    <source>
        <strain evidence="15">SpSt-794</strain>
    </source>
</reference>
<dbReference type="InterPro" id="IPR007694">
    <property type="entry name" value="DNA_helicase_DnaB-like_C"/>
</dbReference>
<keyword evidence="2 13" id="KW-0639">Primosome</keyword>
<name>A0A7C4Y540_9BACT</name>
<evidence type="ECO:0000256" key="4">
    <source>
        <dbReference type="ARBA" id="ARBA00022741"/>
    </source>
</evidence>
<dbReference type="GO" id="GO:0043139">
    <property type="term" value="F:5'-3' DNA helicase activity"/>
    <property type="evidence" value="ECO:0007669"/>
    <property type="project" value="UniProtKB-EC"/>
</dbReference>
<evidence type="ECO:0000259" key="14">
    <source>
        <dbReference type="PROSITE" id="PS51199"/>
    </source>
</evidence>
<keyword evidence="3 13" id="KW-0235">DNA replication</keyword>
<keyword evidence="9" id="KW-0413">Isomerase</keyword>
<dbReference type="Gene3D" id="3.40.50.300">
    <property type="entry name" value="P-loop containing nucleotide triphosphate hydrolases"/>
    <property type="match status" value="1"/>
</dbReference>
<comment type="catalytic activity">
    <reaction evidence="11 13">
        <text>ATP + H2O = ADP + phosphate + H(+)</text>
        <dbReference type="Rhea" id="RHEA:13065"/>
        <dbReference type="ChEBI" id="CHEBI:15377"/>
        <dbReference type="ChEBI" id="CHEBI:15378"/>
        <dbReference type="ChEBI" id="CHEBI:30616"/>
        <dbReference type="ChEBI" id="CHEBI:43474"/>
        <dbReference type="ChEBI" id="CHEBI:456216"/>
        <dbReference type="EC" id="5.6.2.3"/>
    </reaction>
</comment>
<dbReference type="InterPro" id="IPR016136">
    <property type="entry name" value="DNA_helicase_N/primase_C"/>
</dbReference>
<dbReference type="GO" id="GO:0003677">
    <property type="term" value="F:DNA binding"/>
    <property type="evidence" value="ECO:0007669"/>
    <property type="project" value="UniProtKB-UniRule"/>
</dbReference>
<dbReference type="PANTHER" id="PTHR30153">
    <property type="entry name" value="REPLICATIVE DNA HELICASE DNAB"/>
    <property type="match status" value="1"/>
</dbReference>
<evidence type="ECO:0000256" key="3">
    <source>
        <dbReference type="ARBA" id="ARBA00022705"/>
    </source>
</evidence>
<proteinExistence type="inferred from homology"/>
<dbReference type="SUPFAM" id="SSF48024">
    <property type="entry name" value="N-terminal domain of DnaB helicase"/>
    <property type="match status" value="1"/>
</dbReference>
<evidence type="ECO:0000256" key="13">
    <source>
        <dbReference type="RuleBase" id="RU362085"/>
    </source>
</evidence>
<dbReference type="InterPro" id="IPR036185">
    <property type="entry name" value="DNA_heli_DnaB-like_N_sf"/>
</dbReference>
<dbReference type="Gene3D" id="1.10.860.10">
    <property type="entry name" value="DNAb Helicase, Chain A"/>
    <property type="match status" value="1"/>
</dbReference>
<dbReference type="NCBIfam" id="TIGR00665">
    <property type="entry name" value="DnaB"/>
    <property type="match status" value="1"/>
</dbReference>
<keyword evidence="5 13" id="KW-0378">Hydrolase</keyword>
<dbReference type="FunFam" id="1.10.860.10:FF:000001">
    <property type="entry name" value="Replicative DNA helicase"/>
    <property type="match status" value="1"/>
</dbReference>
<dbReference type="PROSITE" id="PS51199">
    <property type="entry name" value="SF4_HELICASE"/>
    <property type="match status" value="1"/>
</dbReference>
<comment type="caution">
    <text evidence="15">The sequence shown here is derived from an EMBL/GenBank/DDBJ whole genome shotgun (WGS) entry which is preliminary data.</text>
</comment>
<evidence type="ECO:0000256" key="1">
    <source>
        <dbReference type="ARBA" id="ARBA00008428"/>
    </source>
</evidence>
<evidence type="ECO:0000256" key="5">
    <source>
        <dbReference type="ARBA" id="ARBA00022801"/>
    </source>
</evidence>
<protein>
    <recommendedName>
        <fullName evidence="12 13">Replicative DNA helicase</fullName>
        <ecNumber evidence="12 13">5.6.2.3</ecNumber>
    </recommendedName>
</protein>
<dbReference type="GO" id="GO:0005829">
    <property type="term" value="C:cytosol"/>
    <property type="evidence" value="ECO:0007669"/>
    <property type="project" value="TreeGrafter"/>
</dbReference>